<dbReference type="Gene3D" id="2.60.40.1090">
    <property type="entry name" value="Fimbrial-type adhesion domain"/>
    <property type="match status" value="1"/>
</dbReference>
<dbReference type="InterPro" id="IPR050263">
    <property type="entry name" value="Bact_Fimbrial_Adh_Pro"/>
</dbReference>
<dbReference type="PANTHER" id="PTHR33420:SF12">
    <property type="entry name" value="FIMBRIN-LIKE PROTEIN FIMI-RELATED"/>
    <property type="match status" value="1"/>
</dbReference>
<dbReference type="GO" id="GO:0009289">
    <property type="term" value="C:pilus"/>
    <property type="evidence" value="ECO:0007669"/>
    <property type="project" value="UniProtKB-SubCell"/>
</dbReference>
<evidence type="ECO:0000313" key="6">
    <source>
        <dbReference type="EMBL" id="TKK23712.1"/>
    </source>
</evidence>
<dbReference type="SUPFAM" id="SSF49401">
    <property type="entry name" value="Bacterial adhesins"/>
    <property type="match status" value="1"/>
</dbReference>
<dbReference type="InterPro" id="IPR008966">
    <property type="entry name" value="Adhesion_dom_sf"/>
</dbReference>
<evidence type="ECO:0000313" key="7">
    <source>
        <dbReference type="Proteomes" id="UP000306327"/>
    </source>
</evidence>
<evidence type="ECO:0000256" key="3">
    <source>
        <dbReference type="ARBA" id="ARBA00022729"/>
    </source>
</evidence>
<comment type="subcellular location">
    <subcellularLocation>
        <location evidence="1">Fimbrium</location>
    </subcellularLocation>
</comment>
<dbReference type="GO" id="GO:0043709">
    <property type="term" value="P:cell adhesion involved in single-species biofilm formation"/>
    <property type="evidence" value="ECO:0007669"/>
    <property type="project" value="TreeGrafter"/>
</dbReference>
<evidence type="ECO:0000259" key="5">
    <source>
        <dbReference type="Pfam" id="PF00419"/>
    </source>
</evidence>
<protein>
    <recommendedName>
        <fullName evidence="5">Fimbrial-type adhesion domain-containing protein</fullName>
    </recommendedName>
</protein>
<sequence length="166" mass="17497">MYTKTCQLATSVMDVDLGAHQRSDFTGVGSTTPWTEFDIVLRDCPAFVGYGNHTYQETTGVTTGTSTPNQVALTFNSVHGVVDSNPLLAKLESGPTAAAGIGIELSERNSATSLNLDGSGAFSLQNLPTVDGSSYTIPLKARYVQYESDVKAGMANGAAVFTITYN</sequence>
<keyword evidence="3" id="KW-0732">Signal</keyword>
<dbReference type="Pfam" id="PF00419">
    <property type="entry name" value="Fimbrial"/>
    <property type="match status" value="1"/>
</dbReference>
<dbReference type="InterPro" id="IPR036937">
    <property type="entry name" value="Adhesion_dom_fimbrial_sf"/>
</dbReference>
<dbReference type="Proteomes" id="UP000306327">
    <property type="component" value="Unassembled WGS sequence"/>
</dbReference>
<evidence type="ECO:0000256" key="4">
    <source>
        <dbReference type="ARBA" id="ARBA00023263"/>
    </source>
</evidence>
<dbReference type="EMBL" id="QGAL01000001">
    <property type="protein sequence ID" value="TKK23712.1"/>
    <property type="molecule type" value="Genomic_DNA"/>
</dbReference>
<dbReference type="AlphaFoldDB" id="A0AB38PAQ6"/>
<comment type="caution">
    <text evidence="6">The sequence shown here is derived from an EMBL/GenBank/DDBJ whole genome shotgun (WGS) entry which is preliminary data.</text>
</comment>
<comment type="similarity">
    <text evidence="2">Belongs to the fimbrial protein family.</text>
</comment>
<name>A0AB38PAQ6_9ENTR</name>
<dbReference type="PANTHER" id="PTHR33420">
    <property type="entry name" value="FIMBRIAL SUBUNIT ELFA-RELATED"/>
    <property type="match status" value="1"/>
</dbReference>
<feature type="domain" description="Fimbrial-type adhesion" evidence="5">
    <location>
        <begin position="4"/>
        <end position="165"/>
    </location>
</feature>
<evidence type="ECO:0000256" key="2">
    <source>
        <dbReference type="ARBA" id="ARBA00006671"/>
    </source>
</evidence>
<accession>A0AB38PAQ6</accession>
<keyword evidence="4" id="KW-0281">Fimbrium</keyword>
<reference evidence="6 7" key="1">
    <citation type="journal article" date="2019" name="Sci. Rep.">
        <title>Differences in resource use lead to coexistence of seed-transmitted microbial populations.</title>
        <authorList>
            <person name="Torres-Cortes G."/>
            <person name="Garcia B.J."/>
            <person name="Compant S."/>
            <person name="Rezki S."/>
            <person name="Jones P."/>
            <person name="Preveaux A."/>
            <person name="Briand M."/>
            <person name="Roulet A."/>
            <person name="Bouchez O."/>
            <person name="Jacobson D."/>
            <person name="Barret M."/>
        </authorList>
    </citation>
    <scope>NUCLEOTIDE SEQUENCE [LARGE SCALE GENOMIC DNA]</scope>
    <source>
        <strain evidence="6 7">CFBP13530</strain>
    </source>
</reference>
<gene>
    <name evidence="6" type="ORF">EcCFBP13530_06105</name>
</gene>
<organism evidence="6 7">
    <name type="scientific">Enterobacter cancerogenus</name>
    <dbReference type="NCBI Taxonomy" id="69218"/>
    <lineage>
        <taxon>Bacteria</taxon>
        <taxon>Pseudomonadati</taxon>
        <taxon>Pseudomonadota</taxon>
        <taxon>Gammaproteobacteria</taxon>
        <taxon>Enterobacterales</taxon>
        <taxon>Enterobacteriaceae</taxon>
        <taxon>Enterobacter</taxon>
        <taxon>Enterobacter cloacae complex</taxon>
    </lineage>
</organism>
<evidence type="ECO:0000256" key="1">
    <source>
        <dbReference type="ARBA" id="ARBA00004561"/>
    </source>
</evidence>
<dbReference type="InterPro" id="IPR000259">
    <property type="entry name" value="Adhesion_dom_fimbrial"/>
</dbReference>
<proteinExistence type="inferred from homology"/>